<protein>
    <submittedName>
        <fullName evidence="2">ABC transporter permease</fullName>
    </submittedName>
</protein>
<feature type="transmembrane region" description="Helical" evidence="1">
    <location>
        <begin position="241"/>
        <end position="263"/>
    </location>
</feature>
<dbReference type="Proteomes" id="UP001596087">
    <property type="component" value="Unassembled WGS sequence"/>
</dbReference>
<feature type="transmembrane region" description="Helical" evidence="1">
    <location>
        <begin position="43"/>
        <end position="64"/>
    </location>
</feature>
<comment type="caution">
    <text evidence="2">The sequence shown here is derived from an EMBL/GenBank/DDBJ whole genome shotgun (WGS) entry which is preliminary data.</text>
</comment>
<dbReference type="RefSeq" id="WP_378588826.1">
    <property type="nucleotide sequence ID" value="NZ_JBHSKD010000007.1"/>
</dbReference>
<accession>A0ABW0BI94</accession>
<feature type="transmembrane region" description="Helical" evidence="1">
    <location>
        <begin position="163"/>
        <end position="184"/>
    </location>
</feature>
<keyword evidence="1" id="KW-1133">Transmembrane helix</keyword>
<proteinExistence type="predicted"/>
<gene>
    <name evidence="2" type="ORF">ACFPGP_07295</name>
</gene>
<name>A0ABW0BI94_9ACTN</name>
<sequence length="269" mass="28705">MTTLAVTAETETRGAVRREPAPIPMTRVVAVELRKSFDTRSGFWLLASIGIASVLATGAVLLWAPDSELTYSTFATAIGFPMAVILPVIAILSVTSEWSQRSGLTTFTLVPHRGRVIRAKAYVAVGVGVASMLVAMAVGAVGNLVGPAITGVDRVWDVTVLDLAQIILANVLGLMIGFMLGVLIRNSAGAIVGYFVYGFVLPPLAMLLAASQQWFKDLQPWVDFNWAQGALYNGSLTGEEWAQLGVTSLLWLVVPLSVGLAMLMRSEVK</sequence>
<feature type="transmembrane region" description="Helical" evidence="1">
    <location>
        <begin position="70"/>
        <end position="92"/>
    </location>
</feature>
<evidence type="ECO:0000256" key="1">
    <source>
        <dbReference type="SAM" id="Phobius"/>
    </source>
</evidence>
<feature type="transmembrane region" description="Helical" evidence="1">
    <location>
        <begin position="121"/>
        <end position="143"/>
    </location>
</feature>
<evidence type="ECO:0000313" key="3">
    <source>
        <dbReference type="Proteomes" id="UP001596087"/>
    </source>
</evidence>
<keyword evidence="3" id="KW-1185">Reference proteome</keyword>
<evidence type="ECO:0000313" key="2">
    <source>
        <dbReference type="EMBL" id="MFC5176471.1"/>
    </source>
</evidence>
<dbReference type="EMBL" id="JBHSKD010000007">
    <property type="protein sequence ID" value="MFC5176471.1"/>
    <property type="molecule type" value="Genomic_DNA"/>
</dbReference>
<keyword evidence="1" id="KW-0472">Membrane</keyword>
<organism evidence="2 3">
    <name type="scientific">Nocardioides taihuensis</name>
    <dbReference type="NCBI Taxonomy" id="1835606"/>
    <lineage>
        <taxon>Bacteria</taxon>
        <taxon>Bacillati</taxon>
        <taxon>Actinomycetota</taxon>
        <taxon>Actinomycetes</taxon>
        <taxon>Propionibacteriales</taxon>
        <taxon>Nocardioidaceae</taxon>
        <taxon>Nocardioides</taxon>
    </lineage>
</organism>
<reference evidence="3" key="1">
    <citation type="journal article" date="2019" name="Int. J. Syst. Evol. Microbiol.">
        <title>The Global Catalogue of Microorganisms (GCM) 10K type strain sequencing project: providing services to taxonomists for standard genome sequencing and annotation.</title>
        <authorList>
            <consortium name="The Broad Institute Genomics Platform"/>
            <consortium name="The Broad Institute Genome Sequencing Center for Infectious Disease"/>
            <person name="Wu L."/>
            <person name="Ma J."/>
        </authorList>
    </citation>
    <scope>NUCLEOTIDE SEQUENCE [LARGE SCALE GENOMIC DNA]</scope>
    <source>
        <strain evidence="3">DFY41</strain>
    </source>
</reference>
<keyword evidence="1" id="KW-0812">Transmembrane</keyword>
<feature type="transmembrane region" description="Helical" evidence="1">
    <location>
        <begin position="191"/>
        <end position="215"/>
    </location>
</feature>